<evidence type="ECO:0000313" key="17">
    <source>
        <dbReference type="Proteomes" id="UP000245884"/>
    </source>
</evidence>
<evidence type="ECO:0000256" key="3">
    <source>
        <dbReference type="ARBA" id="ARBA00022606"/>
    </source>
</evidence>
<dbReference type="InterPro" id="IPR043150">
    <property type="entry name" value="Phytochrome_PHY_sf"/>
</dbReference>
<dbReference type="SMART" id="SM00387">
    <property type="entry name" value="HATPase_c"/>
    <property type="match status" value="1"/>
</dbReference>
<evidence type="ECO:0000256" key="8">
    <source>
        <dbReference type="ARBA" id="ARBA00022991"/>
    </source>
</evidence>
<feature type="domain" description="Response regulatory" evidence="15">
    <location>
        <begin position="1329"/>
        <end position="1465"/>
    </location>
</feature>
<keyword evidence="10" id="KW-0675">Receptor</keyword>
<keyword evidence="1" id="KW-0600">Photoreceptor protein</keyword>
<dbReference type="InterPro" id="IPR001789">
    <property type="entry name" value="Sig_transdc_resp-reg_receiver"/>
</dbReference>
<dbReference type="SMART" id="SM00388">
    <property type="entry name" value="HisKA"/>
    <property type="match status" value="1"/>
</dbReference>
<dbReference type="SUPFAM" id="SSF52172">
    <property type="entry name" value="CheY-like"/>
    <property type="match status" value="1"/>
</dbReference>
<dbReference type="SMART" id="SM00065">
    <property type="entry name" value="GAF"/>
    <property type="match status" value="1"/>
</dbReference>
<feature type="domain" description="Phytochrome chromophore attachment site" evidence="13">
    <location>
        <begin position="470"/>
        <end position="632"/>
    </location>
</feature>
<dbReference type="InterPro" id="IPR036097">
    <property type="entry name" value="HisK_dim/P_sf"/>
</dbReference>
<feature type="domain" description="Histidine kinase" evidence="14">
    <location>
        <begin position="846"/>
        <end position="1127"/>
    </location>
</feature>
<dbReference type="Pfam" id="PF00360">
    <property type="entry name" value="PHY"/>
    <property type="match status" value="1"/>
</dbReference>
<dbReference type="RefSeq" id="XP_025363519.1">
    <property type="nucleotide sequence ID" value="XM_025503399.1"/>
</dbReference>
<dbReference type="InterPro" id="IPR013515">
    <property type="entry name" value="Phytochrome_cen-reg"/>
</dbReference>
<feature type="region of interest" description="Disordered" evidence="12">
    <location>
        <begin position="1031"/>
        <end position="1087"/>
    </location>
</feature>
<evidence type="ECO:0000256" key="10">
    <source>
        <dbReference type="ARBA" id="ARBA00023170"/>
    </source>
</evidence>
<dbReference type="PROSITE" id="PS50046">
    <property type="entry name" value="PHYTOCHROME_2"/>
    <property type="match status" value="1"/>
</dbReference>
<feature type="region of interest" description="Disordered" evidence="12">
    <location>
        <begin position="1"/>
        <end position="151"/>
    </location>
</feature>
<dbReference type="PROSITE" id="PS50110">
    <property type="entry name" value="RESPONSE_REGULATORY"/>
    <property type="match status" value="1"/>
</dbReference>
<keyword evidence="6" id="KW-0418">Kinase</keyword>
<keyword evidence="8" id="KW-0157">Chromophore</keyword>
<dbReference type="GeneID" id="37025222"/>
<dbReference type="Pfam" id="PF00072">
    <property type="entry name" value="Response_reg"/>
    <property type="match status" value="1"/>
</dbReference>
<feature type="compositionally biased region" description="Polar residues" evidence="12">
    <location>
        <begin position="1150"/>
        <end position="1167"/>
    </location>
</feature>
<dbReference type="InterPro" id="IPR035965">
    <property type="entry name" value="PAS-like_dom_sf"/>
</dbReference>
<dbReference type="Proteomes" id="UP000245884">
    <property type="component" value="Unassembled WGS sequence"/>
</dbReference>
<dbReference type="PROSITE" id="PS50109">
    <property type="entry name" value="HIS_KIN"/>
    <property type="match status" value="1"/>
</dbReference>
<dbReference type="InterPro" id="IPR016132">
    <property type="entry name" value="Phyto_chromo_attachment"/>
</dbReference>
<evidence type="ECO:0000256" key="4">
    <source>
        <dbReference type="ARBA" id="ARBA00022679"/>
    </source>
</evidence>
<feature type="compositionally biased region" description="Basic and acidic residues" evidence="12">
    <location>
        <begin position="1250"/>
        <end position="1263"/>
    </location>
</feature>
<dbReference type="CDD" id="cd17546">
    <property type="entry name" value="REC_hyHK_CKI1_RcsC-like"/>
    <property type="match status" value="1"/>
</dbReference>
<name>A0A316UUC4_9BASI</name>
<evidence type="ECO:0000259" key="13">
    <source>
        <dbReference type="PROSITE" id="PS50046"/>
    </source>
</evidence>
<feature type="compositionally biased region" description="Polar residues" evidence="12">
    <location>
        <begin position="1"/>
        <end position="11"/>
    </location>
</feature>
<gene>
    <name evidence="16" type="ORF">BDZ90DRAFT_134242</name>
</gene>
<dbReference type="GO" id="GO:0005524">
    <property type="term" value="F:ATP binding"/>
    <property type="evidence" value="ECO:0007669"/>
    <property type="project" value="UniProtKB-KW"/>
</dbReference>
<feature type="modified residue" description="4-aspartylphosphate" evidence="11">
    <location>
        <position position="1380"/>
    </location>
</feature>
<dbReference type="GO" id="GO:0000155">
    <property type="term" value="F:phosphorelay sensor kinase activity"/>
    <property type="evidence" value="ECO:0007669"/>
    <property type="project" value="InterPro"/>
</dbReference>
<dbReference type="Gene3D" id="3.30.450.270">
    <property type="match status" value="1"/>
</dbReference>
<feature type="compositionally biased region" description="Basic and acidic residues" evidence="12">
    <location>
        <begin position="142"/>
        <end position="151"/>
    </location>
</feature>
<keyword evidence="4" id="KW-0808">Transferase</keyword>
<dbReference type="Pfam" id="PF08446">
    <property type="entry name" value="PAS_2"/>
    <property type="match status" value="1"/>
</dbReference>
<keyword evidence="9" id="KW-0902">Two-component regulatory system</keyword>
<evidence type="ECO:0000256" key="7">
    <source>
        <dbReference type="ARBA" id="ARBA00022840"/>
    </source>
</evidence>
<evidence type="ECO:0008006" key="18">
    <source>
        <dbReference type="Google" id="ProtNLM"/>
    </source>
</evidence>
<proteinExistence type="predicted"/>
<dbReference type="Gene3D" id="3.30.565.10">
    <property type="entry name" value="Histidine kinase-like ATPase, C-terminal domain"/>
    <property type="match status" value="1"/>
</dbReference>
<dbReference type="SUPFAM" id="SSF55781">
    <property type="entry name" value="GAF domain-like"/>
    <property type="match status" value="2"/>
</dbReference>
<feature type="compositionally biased region" description="Basic and acidic residues" evidence="12">
    <location>
        <begin position="1132"/>
        <end position="1146"/>
    </location>
</feature>
<dbReference type="SUPFAM" id="SSF55874">
    <property type="entry name" value="ATPase domain of HSP90 chaperone/DNA topoisomerase II/histidine kinase"/>
    <property type="match status" value="2"/>
</dbReference>
<evidence type="ECO:0000256" key="1">
    <source>
        <dbReference type="ARBA" id="ARBA00022543"/>
    </source>
</evidence>
<evidence type="ECO:0000256" key="12">
    <source>
        <dbReference type="SAM" id="MobiDB-lite"/>
    </source>
</evidence>
<dbReference type="InterPro" id="IPR004358">
    <property type="entry name" value="Sig_transdc_His_kin-like_C"/>
</dbReference>
<evidence type="ECO:0000256" key="5">
    <source>
        <dbReference type="ARBA" id="ARBA00022741"/>
    </source>
</evidence>
<dbReference type="SMART" id="SM00448">
    <property type="entry name" value="REC"/>
    <property type="match status" value="1"/>
</dbReference>
<dbReference type="PRINTS" id="PR00344">
    <property type="entry name" value="BCTRLSENSOR"/>
</dbReference>
<evidence type="ECO:0000259" key="15">
    <source>
        <dbReference type="PROSITE" id="PS50110"/>
    </source>
</evidence>
<dbReference type="Pfam" id="PF00512">
    <property type="entry name" value="HisKA"/>
    <property type="match status" value="1"/>
</dbReference>
<dbReference type="InterPro" id="IPR011006">
    <property type="entry name" value="CheY-like_superfamily"/>
</dbReference>
<feature type="region of interest" description="Disordered" evidence="12">
    <location>
        <begin position="1471"/>
        <end position="1494"/>
    </location>
</feature>
<keyword evidence="17" id="KW-1185">Reference proteome</keyword>
<keyword evidence="5" id="KW-0547">Nucleotide-binding</keyword>
<feature type="compositionally biased region" description="Polar residues" evidence="12">
    <location>
        <begin position="330"/>
        <end position="341"/>
    </location>
</feature>
<keyword evidence="7" id="KW-0067">ATP-binding</keyword>
<dbReference type="GO" id="GO:0006355">
    <property type="term" value="P:regulation of DNA-templated transcription"/>
    <property type="evidence" value="ECO:0007669"/>
    <property type="project" value="InterPro"/>
</dbReference>
<organism evidence="16 17">
    <name type="scientific">Jaminaea rosea</name>
    <dbReference type="NCBI Taxonomy" id="1569628"/>
    <lineage>
        <taxon>Eukaryota</taxon>
        <taxon>Fungi</taxon>
        <taxon>Dikarya</taxon>
        <taxon>Basidiomycota</taxon>
        <taxon>Ustilaginomycotina</taxon>
        <taxon>Exobasidiomycetes</taxon>
        <taxon>Microstromatales</taxon>
        <taxon>Microstromatales incertae sedis</taxon>
        <taxon>Jaminaea</taxon>
    </lineage>
</organism>
<evidence type="ECO:0000256" key="6">
    <source>
        <dbReference type="ARBA" id="ARBA00022777"/>
    </source>
</evidence>
<dbReference type="Gene3D" id="1.10.287.130">
    <property type="match status" value="1"/>
</dbReference>
<dbReference type="EMBL" id="KZ819664">
    <property type="protein sequence ID" value="PWN28907.1"/>
    <property type="molecule type" value="Genomic_DNA"/>
</dbReference>
<dbReference type="InterPro" id="IPR013654">
    <property type="entry name" value="PAS_2"/>
</dbReference>
<dbReference type="SUPFAM" id="SSF55785">
    <property type="entry name" value="PYP-like sensor domain (PAS domain)"/>
    <property type="match status" value="1"/>
</dbReference>
<feature type="region of interest" description="Disordered" evidence="12">
    <location>
        <begin position="1130"/>
        <end position="1294"/>
    </location>
</feature>
<sequence>MSSTPSGSSDDTAAANPKSPRGGSESLGSQPFIYPIRSAVSVKPRTPGSAAVGSDGPPTPRSPLSQEASISDLRRSSTRSSYGFPAPHPKKISNGPPVRDESQSGQSSKHSETTSSVKTESETDDVEKVPLNGPDTTATEELNDREKEELEERTQMRFKHVETDEGHMVVTGRDGVLLRCEDEPIHIPGAVQSFGCMVVLREEGDGSLVVRQASENTASIIGMTPSHLFKLDSFLDCLEDDQADLLWDTIESLEESEEALTESGPQVFQLSGFGQPSDGVGKARARMHWQCWCAAHRSLKAPENSKHPGQVTILEFEPMVDRQHPLSFVSPASSSPQTPGGSDSDRTETDSVATIATTDPDSGETEFSQAQTIMKGAKAERGGLDGMPYVPTVEQIRESTVSTSKPIKALSRLRQKAGERTDKRPRPRRAPEQGGGPGMPPPHVASGEDAVLDMFGILTQINEQLTAQTDLQSFLKVVVSIVRELTDFSRVMVYQFDDQWNGQVVCELVNIRDTHDLYRGLNFPATDIPKQARDLYRINKVRLLYDRDLPSARMVCRDQSDLKTPVDMTHSFLRAMSPIHVKYLANMGVRASMSCSIMAFNQLWGLIALHTYGEHGHRVAFPMRQLLRLISDSVSRNIERLSYTRRLQSRKLINTLPTSGAPSGYILTKAEDLLELFDADFGVIAIGSECKILGSMSASQEVLALTEYLRLKAFATIVSTSNTARDFPDMSLPEGLDLEFLSGVLYIPLSEAGADFIVFIRRAQTRTVSWAGKPFKEGKEGKASLEPRKSFKLWNETVTGTCRAWKDEELETASVLCLVYGKFITVWRSKEAAMQVNQLNRLLLSNASHEVRTPLHHLVSYLELALDGPLDPETRENLNRGRIASKSLLFTINDLLDISRAEQGKQLFLKEPFDLAESVREAVEMHEWEAKRRKINFKVSTKPKTCLVLGDRNRLRQVLVNTTTNSLHHTGEGGKIIVEMKRRHKEEATLALPEGCDVEVELSITDTGSGIPREKLEAIFREFEQVESVIPQDSQNDSVLDSRRSSDGSTTVGADSEEAKRARDLLDDERLLGPEGPSKARQGSSQSGLGVGLAVVARIIRNLNGQLRVDSTVGVGSRFTYVVPFQSTDGAQAKKRETVESGEQSKRMTRSNSQGSLGTVATNSSGMGSELDSLVEAIGAPPVRKDRRRSTEDNIGKKAEAVSGPRGASAIQSRRPFEIDGQREVAGSRVPLRASKIDPHTLDGGSQASDDSKPSAGSRDREPSGSSLLSRPKARDSVAPLASPSVNSEGKDSFVSVQSRFSARALRRSNNSTPTPKLKAAREPVSPLRALVVEDDPINRTILKKRLSMDGHTVLLAMNGEEGFRTFESRSNEIDCVLMDLQMPICNGQDSCKRIRALERERGAKEGGNADRPASHVLNGRVPIFAVSATLTPAMRGEMVEIGMDGWILKPVDFSRLSILLRGVTEKEKRDSEQWTAGKNWEKGGWFGAPQAGA</sequence>
<evidence type="ECO:0000313" key="16">
    <source>
        <dbReference type="EMBL" id="PWN28907.1"/>
    </source>
</evidence>
<dbReference type="Gene3D" id="3.30.450.20">
    <property type="entry name" value="PAS domain"/>
    <property type="match status" value="1"/>
</dbReference>
<dbReference type="InterPro" id="IPR036890">
    <property type="entry name" value="HATPase_C_sf"/>
</dbReference>
<dbReference type="InterPro" id="IPR003594">
    <property type="entry name" value="HATPase_dom"/>
</dbReference>
<dbReference type="Pfam" id="PF02518">
    <property type="entry name" value="HATPase_c"/>
    <property type="match status" value="1"/>
</dbReference>
<dbReference type="GO" id="GO:0009584">
    <property type="term" value="P:detection of visible light"/>
    <property type="evidence" value="ECO:0007669"/>
    <property type="project" value="InterPro"/>
</dbReference>
<feature type="compositionally biased region" description="Basic and acidic residues" evidence="12">
    <location>
        <begin position="1189"/>
        <end position="1200"/>
    </location>
</feature>
<dbReference type="PANTHER" id="PTHR43065:SF10">
    <property type="entry name" value="PEROXIDE STRESS-ACTIVATED HISTIDINE KINASE MAK3"/>
    <property type="match status" value="1"/>
</dbReference>
<keyword evidence="3" id="KW-0716">Sensory transduction</keyword>
<dbReference type="InterPro" id="IPR003661">
    <property type="entry name" value="HisK_dim/P_dom"/>
</dbReference>
<accession>A0A316UUC4</accession>
<feature type="compositionally biased region" description="Basic and acidic residues" evidence="12">
    <location>
        <begin position="1057"/>
        <end position="1072"/>
    </location>
</feature>
<dbReference type="PANTHER" id="PTHR43065">
    <property type="entry name" value="SENSOR HISTIDINE KINASE"/>
    <property type="match status" value="1"/>
</dbReference>
<evidence type="ECO:0000256" key="9">
    <source>
        <dbReference type="ARBA" id="ARBA00023012"/>
    </source>
</evidence>
<reference evidence="16 17" key="1">
    <citation type="journal article" date="2018" name="Mol. Biol. Evol.">
        <title>Broad Genomic Sampling Reveals a Smut Pathogenic Ancestry of the Fungal Clade Ustilaginomycotina.</title>
        <authorList>
            <person name="Kijpornyongpan T."/>
            <person name="Mondo S.J."/>
            <person name="Barry K."/>
            <person name="Sandor L."/>
            <person name="Lee J."/>
            <person name="Lipzen A."/>
            <person name="Pangilinan J."/>
            <person name="LaButti K."/>
            <person name="Hainaut M."/>
            <person name="Henrissat B."/>
            <person name="Grigoriev I.V."/>
            <person name="Spatafora J.W."/>
            <person name="Aime M.C."/>
        </authorList>
    </citation>
    <scope>NUCLEOTIDE SEQUENCE [LARGE SCALE GENOMIC DNA]</scope>
    <source>
        <strain evidence="16 17">MCA 5214</strain>
    </source>
</reference>
<dbReference type="InterPro" id="IPR029016">
    <property type="entry name" value="GAF-like_dom_sf"/>
</dbReference>
<feature type="region of interest" description="Disordered" evidence="12">
    <location>
        <begin position="397"/>
        <end position="446"/>
    </location>
</feature>
<dbReference type="Pfam" id="PF01590">
    <property type="entry name" value="GAF"/>
    <property type="match status" value="1"/>
</dbReference>
<dbReference type="SUPFAM" id="SSF47384">
    <property type="entry name" value="Homodimeric domain of signal transducing histidine kinase"/>
    <property type="match status" value="1"/>
</dbReference>
<dbReference type="InterPro" id="IPR003018">
    <property type="entry name" value="GAF"/>
</dbReference>
<protein>
    <recommendedName>
        <fullName evidence="18">Phytochrome</fullName>
    </recommendedName>
</protein>
<dbReference type="OrthoDB" id="2015534at2759"/>
<feature type="region of interest" description="Disordered" evidence="12">
    <location>
        <begin position="326"/>
        <end position="350"/>
    </location>
</feature>
<dbReference type="GO" id="GO:0009881">
    <property type="term" value="F:photoreceptor activity"/>
    <property type="evidence" value="ECO:0007669"/>
    <property type="project" value="UniProtKB-KW"/>
</dbReference>
<dbReference type="STRING" id="1569628.A0A316UUC4"/>
<dbReference type="Gene3D" id="3.40.50.2300">
    <property type="match status" value="1"/>
</dbReference>
<evidence type="ECO:0000256" key="2">
    <source>
        <dbReference type="ARBA" id="ARBA00022553"/>
    </source>
</evidence>
<dbReference type="Gene3D" id="3.30.450.40">
    <property type="match status" value="1"/>
</dbReference>
<evidence type="ECO:0000256" key="11">
    <source>
        <dbReference type="PROSITE-ProRule" id="PRU00169"/>
    </source>
</evidence>
<evidence type="ECO:0000259" key="14">
    <source>
        <dbReference type="PROSITE" id="PS50109"/>
    </source>
</evidence>
<dbReference type="InterPro" id="IPR005467">
    <property type="entry name" value="His_kinase_dom"/>
</dbReference>
<dbReference type="CDD" id="cd00082">
    <property type="entry name" value="HisKA"/>
    <property type="match status" value="1"/>
</dbReference>
<keyword evidence="2 11" id="KW-0597">Phosphoprotein</keyword>